<gene>
    <name evidence="1" type="ORF">HPB49_021513</name>
</gene>
<comment type="caution">
    <text evidence="1">The sequence shown here is derived from an EMBL/GenBank/DDBJ whole genome shotgun (WGS) entry which is preliminary data.</text>
</comment>
<keyword evidence="2" id="KW-1185">Reference proteome</keyword>
<evidence type="ECO:0000313" key="2">
    <source>
        <dbReference type="Proteomes" id="UP000821865"/>
    </source>
</evidence>
<proteinExistence type="predicted"/>
<dbReference type="EMBL" id="CM023473">
    <property type="protein sequence ID" value="KAH7954756.1"/>
    <property type="molecule type" value="Genomic_DNA"/>
</dbReference>
<accession>A0ACB8D082</accession>
<dbReference type="Proteomes" id="UP000821865">
    <property type="component" value="Chromosome 4"/>
</dbReference>
<protein>
    <submittedName>
        <fullName evidence="1">Uncharacterized protein</fullName>
    </submittedName>
</protein>
<organism evidence="1 2">
    <name type="scientific">Dermacentor silvarum</name>
    <name type="common">Tick</name>
    <dbReference type="NCBI Taxonomy" id="543639"/>
    <lineage>
        <taxon>Eukaryota</taxon>
        <taxon>Metazoa</taxon>
        <taxon>Ecdysozoa</taxon>
        <taxon>Arthropoda</taxon>
        <taxon>Chelicerata</taxon>
        <taxon>Arachnida</taxon>
        <taxon>Acari</taxon>
        <taxon>Parasitiformes</taxon>
        <taxon>Ixodida</taxon>
        <taxon>Ixodoidea</taxon>
        <taxon>Ixodidae</taxon>
        <taxon>Rhipicephalinae</taxon>
        <taxon>Dermacentor</taxon>
    </lineage>
</organism>
<sequence>MASTSAARPKTTMAVVIVRIRERRRQQLGPLGVAAEFPAACSGGTTRHFPAHLGQRPPSRLQEGAAKVDDMRRPRRRRWRQCGSGPLTIRLLSTPFTCEVKDAATDIKNMRAEMQELIRQNMELKAENKKLSQKCDELEQYQRLNNLEIKDSAAYKHKAARLLKTSYPQMAHVTCLGHALNRVCEEPKKHFRYVGELNASAMAVFQKTLSRVRSFKEGLWDVPLPPEPILTRWGTWLEVA</sequence>
<name>A0ACB8D082_DERSI</name>
<reference evidence="1" key="1">
    <citation type="submission" date="2020-05" db="EMBL/GenBank/DDBJ databases">
        <title>Large-scale comparative analyses of tick genomes elucidate their genetic diversity and vector capacities.</title>
        <authorList>
            <person name="Jia N."/>
            <person name="Wang J."/>
            <person name="Shi W."/>
            <person name="Du L."/>
            <person name="Sun Y."/>
            <person name="Zhan W."/>
            <person name="Jiang J."/>
            <person name="Wang Q."/>
            <person name="Zhang B."/>
            <person name="Ji P."/>
            <person name="Sakyi L.B."/>
            <person name="Cui X."/>
            <person name="Yuan T."/>
            <person name="Jiang B."/>
            <person name="Yang W."/>
            <person name="Lam T.T.-Y."/>
            <person name="Chang Q."/>
            <person name="Ding S."/>
            <person name="Wang X."/>
            <person name="Zhu J."/>
            <person name="Ruan X."/>
            <person name="Zhao L."/>
            <person name="Wei J."/>
            <person name="Que T."/>
            <person name="Du C."/>
            <person name="Cheng J."/>
            <person name="Dai P."/>
            <person name="Han X."/>
            <person name="Huang E."/>
            <person name="Gao Y."/>
            <person name="Liu J."/>
            <person name="Shao H."/>
            <person name="Ye R."/>
            <person name="Li L."/>
            <person name="Wei W."/>
            <person name="Wang X."/>
            <person name="Wang C."/>
            <person name="Yang T."/>
            <person name="Huo Q."/>
            <person name="Li W."/>
            <person name="Guo W."/>
            <person name="Chen H."/>
            <person name="Zhou L."/>
            <person name="Ni X."/>
            <person name="Tian J."/>
            <person name="Zhou Y."/>
            <person name="Sheng Y."/>
            <person name="Liu T."/>
            <person name="Pan Y."/>
            <person name="Xia L."/>
            <person name="Li J."/>
            <person name="Zhao F."/>
            <person name="Cao W."/>
        </authorList>
    </citation>
    <scope>NUCLEOTIDE SEQUENCE</scope>
    <source>
        <strain evidence="1">Dsil-2018</strain>
    </source>
</reference>
<evidence type="ECO:0000313" key="1">
    <source>
        <dbReference type="EMBL" id="KAH7954756.1"/>
    </source>
</evidence>